<feature type="transmembrane region" description="Helical" evidence="6">
    <location>
        <begin position="57"/>
        <end position="75"/>
    </location>
</feature>
<evidence type="ECO:0000256" key="2">
    <source>
        <dbReference type="ARBA" id="ARBA00022475"/>
    </source>
</evidence>
<dbReference type="RefSeq" id="WP_083068094.1">
    <property type="nucleotide sequence ID" value="NZ_NBTM02000001.1"/>
</dbReference>
<dbReference type="InterPro" id="IPR050833">
    <property type="entry name" value="Poly_Biosynth_Transport"/>
</dbReference>
<sequence>MVKNDDSKARSTGQAAMQGAAVLTLAALVAKVLSAIYRVPLQNMVGNEGFYVYQQVYPIYGIGMTFALNGLPSFIGKQVALQNNHKQSKSLLKRYAVIVSVFALACFALVYFGADWIAAMMGDSLLTPVIKSVSFMFLLMPGLLLSRGFMQGRNLMTPTAISQVTEQFVRVAVILTVAFIFSRMEVTDKNPDVYQMGFWTMQSAWIAAAAASIVMAYYLLNYREKAMYQDFLAGHYGLDQASDPDDGAGLSWTKLTKDFVTEGFVICFFSVLLVFYQLIDAFTVYDQLVDNGIATAVAKDMKGIYDRGQPIVQLGMVVATSLATSFLPTLALVKKGDRKEAGEFEIVSRQYLRVTLFFATIITGGLISIMPQLNHFLFASSAGSEVLMVYVVMVILASLVLGQNNILQAQGQWYKAGIAFMVGMLVKGIFTAILVGFLGTVGAAWATNLGLVAMIIYLDWTLPKEVRLLKWERVAFKAGLLAVLMVAVNFILAYLWHQVLGVAPERLMDALLMGIQILVGVLLVVGYLRKDPILNQVEWETLPKGELIWRLLQG</sequence>
<reference evidence="8" key="1">
    <citation type="submission" date="2017-12" db="EMBL/GenBank/DDBJ databases">
        <title>FDA dAtabase for Regulatory Grade micrObial Sequences (FDA-ARGOS): Supporting development and validation of Infectious Disease Dx tests.</title>
        <authorList>
            <person name="Hoffmann M."/>
            <person name="Allard M."/>
            <person name="Evans P."/>
            <person name="Brown E."/>
            <person name="Tallon L."/>
            <person name="Sadzewicz L."/>
            <person name="Sengamalay N."/>
            <person name="Ott S."/>
            <person name="Godinez A."/>
            <person name="Nagaraj S."/>
            <person name="Vavikolanu K."/>
            <person name="Aluvathingal J."/>
            <person name="Nadendla S."/>
            <person name="Sichtig H."/>
        </authorList>
    </citation>
    <scope>NUCLEOTIDE SEQUENCE [LARGE SCALE GENOMIC DNA]</scope>
    <source>
        <strain evidence="8">FDAARGOS_249</strain>
    </source>
</reference>
<gene>
    <name evidence="7" type="ORF">A6J77_002995</name>
</gene>
<dbReference type="PANTHER" id="PTHR30250">
    <property type="entry name" value="PST FAMILY PREDICTED COLANIC ACID TRANSPORTER"/>
    <property type="match status" value="1"/>
</dbReference>
<keyword evidence="2" id="KW-1003">Cell membrane</keyword>
<evidence type="ECO:0000313" key="7">
    <source>
        <dbReference type="EMBL" id="PNL91251.1"/>
    </source>
</evidence>
<dbReference type="GO" id="GO:0005886">
    <property type="term" value="C:plasma membrane"/>
    <property type="evidence" value="ECO:0007669"/>
    <property type="project" value="UniProtKB-SubCell"/>
</dbReference>
<dbReference type="InterPro" id="IPR024923">
    <property type="entry name" value="PG_synth_SpoVB"/>
</dbReference>
<dbReference type="EMBL" id="NBTM02000001">
    <property type="protein sequence ID" value="PNL91251.1"/>
    <property type="molecule type" value="Genomic_DNA"/>
</dbReference>
<keyword evidence="5 6" id="KW-0472">Membrane</keyword>
<evidence type="ECO:0000256" key="6">
    <source>
        <dbReference type="SAM" id="Phobius"/>
    </source>
</evidence>
<feature type="transmembrane region" description="Helical" evidence="6">
    <location>
        <begin position="311"/>
        <end position="333"/>
    </location>
</feature>
<evidence type="ECO:0000256" key="1">
    <source>
        <dbReference type="ARBA" id="ARBA00004651"/>
    </source>
</evidence>
<dbReference type="InterPro" id="IPR002797">
    <property type="entry name" value="Polysacc_synth"/>
</dbReference>
<proteinExistence type="predicted"/>
<dbReference type="CDD" id="cd13124">
    <property type="entry name" value="MATE_SpoVB_like"/>
    <property type="match status" value="1"/>
</dbReference>
<evidence type="ECO:0000256" key="5">
    <source>
        <dbReference type="ARBA" id="ARBA00023136"/>
    </source>
</evidence>
<protein>
    <submittedName>
        <fullName evidence="7">Polysaccharide biosynthesis protein</fullName>
    </submittedName>
</protein>
<feature type="transmembrane region" description="Helical" evidence="6">
    <location>
        <begin position="354"/>
        <end position="370"/>
    </location>
</feature>
<comment type="caution">
    <text evidence="7">The sequence shown here is derived from an EMBL/GenBank/DDBJ whole genome shotgun (WGS) entry which is preliminary data.</text>
</comment>
<organism evidence="7 8">
    <name type="scientific">Aerococcus viridans</name>
    <dbReference type="NCBI Taxonomy" id="1377"/>
    <lineage>
        <taxon>Bacteria</taxon>
        <taxon>Bacillati</taxon>
        <taxon>Bacillota</taxon>
        <taxon>Bacilli</taxon>
        <taxon>Lactobacillales</taxon>
        <taxon>Aerococcaceae</taxon>
        <taxon>Aerococcus</taxon>
    </lineage>
</organism>
<dbReference type="AlphaFoldDB" id="A0A2J9PMG4"/>
<comment type="subcellular location">
    <subcellularLocation>
        <location evidence="1">Cell membrane</location>
        <topology evidence="1">Multi-pass membrane protein</topology>
    </subcellularLocation>
</comment>
<evidence type="ECO:0000313" key="8">
    <source>
        <dbReference type="Proteomes" id="UP000192813"/>
    </source>
</evidence>
<feature type="transmembrane region" description="Helical" evidence="6">
    <location>
        <begin position="95"/>
        <end position="114"/>
    </location>
</feature>
<feature type="transmembrane region" description="Helical" evidence="6">
    <location>
        <begin position="167"/>
        <end position="184"/>
    </location>
</feature>
<feature type="transmembrane region" description="Helical" evidence="6">
    <location>
        <begin position="259"/>
        <end position="279"/>
    </location>
</feature>
<keyword evidence="3 6" id="KW-0812">Transmembrane</keyword>
<feature type="transmembrane region" description="Helical" evidence="6">
    <location>
        <begin position="413"/>
        <end position="437"/>
    </location>
</feature>
<feature type="transmembrane region" description="Helical" evidence="6">
    <location>
        <begin position="196"/>
        <end position="220"/>
    </location>
</feature>
<feature type="transmembrane region" description="Helical" evidence="6">
    <location>
        <begin position="443"/>
        <end position="462"/>
    </location>
</feature>
<dbReference type="PANTHER" id="PTHR30250:SF29">
    <property type="entry name" value="POLYSACCHARIDE BIOSYNTHESIS PROTEIN C-TERMINAL DOMAIN-CONTAINING PROTEIN"/>
    <property type="match status" value="1"/>
</dbReference>
<feature type="transmembrane region" description="Helical" evidence="6">
    <location>
        <begin position="376"/>
        <end position="401"/>
    </location>
</feature>
<evidence type="ECO:0000256" key="3">
    <source>
        <dbReference type="ARBA" id="ARBA00022692"/>
    </source>
</evidence>
<evidence type="ECO:0000256" key="4">
    <source>
        <dbReference type="ARBA" id="ARBA00022989"/>
    </source>
</evidence>
<feature type="transmembrane region" description="Helical" evidence="6">
    <location>
        <begin position="508"/>
        <end position="528"/>
    </location>
</feature>
<name>A0A2J9PMG4_9LACT</name>
<feature type="transmembrane region" description="Helical" evidence="6">
    <location>
        <begin position="126"/>
        <end position="146"/>
    </location>
</feature>
<accession>A0A2J9PMG4</accession>
<keyword evidence="4 6" id="KW-1133">Transmembrane helix</keyword>
<dbReference type="Proteomes" id="UP000192813">
    <property type="component" value="Unassembled WGS sequence"/>
</dbReference>
<feature type="transmembrane region" description="Helical" evidence="6">
    <location>
        <begin position="474"/>
        <end position="496"/>
    </location>
</feature>
<dbReference type="Pfam" id="PF01943">
    <property type="entry name" value="Polysacc_synt"/>
    <property type="match status" value="1"/>
</dbReference>
<feature type="transmembrane region" description="Helical" evidence="6">
    <location>
        <begin position="20"/>
        <end position="37"/>
    </location>
</feature>